<organism evidence="1 2">
    <name type="scientific">Batillaria attramentaria</name>
    <dbReference type="NCBI Taxonomy" id="370345"/>
    <lineage>
        <taxon>Eukaryota</taxon>
        <taxon>Metazoa</taxon>
        <taxon>Spiralia</taxon>
        <taxon>Lophotrochozoa</taxon>
        <taxon>Mollusca</taxon>
        <taxon>Gastropoda</taxon>
        <taxon>Caenogastropoda</taxon>
        <taxon>Sorbeoconcha</taxon>
        <taxon>Cerithioidea</taxon>
        <taxon>Batillariidae</taxon>
        <taxon>Batillaria</taxon>
    </lineage>
</organism>
<protein>
    <submittedName>
        <fullName evidence="1">Uncharacterized protein</fullName>
    </submittedName>
</protein>
<dbReference type="AlphaFoldDB" id="A0ABD0JK76"/>
<accession>A0ABD0JK76</accession>
<reference evidence="1 2" key="1">
    <citation type="journal article" date="2023" name="Sci. Data">
        <title>Genome assembly of the Korean intertidal mud-creeper Batillaria attramentaria.</title>
        <authorList>
            <person name="Patra A.K."/>
            <person name="Ho P.T."/>
            <person name="Jun S."/>
            <person name="Lee S.J."/>
            <person name="Kim Y."/>
            <person name="Won Y.J."/>
        </authorList>
    </citation>
    <scope>NUCLEOTIDE SEQUENCE [LARGE SCALE GENOMIC DNA]</scope>
    <source>
        <strain evidence="1">Wonlab-2016</strain>
    </source>
</reference>
<evidence type="ECO:0000313" key="2">
    <source>
        <dbReference type="Proteomes" id="UP001519460"/>
    </source>
</evidence>
<sequence length="121" mass="13576">MARACTVESVTPRFSAAGSDAENCLRQCWGKQRKTKKKGRCYGFAVRTYKICLTSSKKFDLSLTRAGRPRLSRTRREITRSRESTASHLYRSGGVWTQKACSASLTASDCVKSLRCMSYCN</sequence>
<comment type="caution">
    <text evidence="1">The sequence shown here is derived from an EMBL/GenBank/DDBJ whole genome shotgun (WGS) entry which is preliminary data.</text>
</comment>
<name>A0ABD0JK76_9CAEN</name>
<dbReference type="EMBL" id="JACVVK020000414">
    <property type="protein sequence ID" value="KAK7475138.1"/>
    <property type="molecule type" value="Genomic_DNA"/>
</dbReference>
<evidence type="ECO:0000313" key="1">
    <source>
        <dbReference type="EMBL" id="KAK7475138.1"/>
    </source>
</evidence>
<dbReference type="Proteomes" id="UP001519460">
    <property type="component" value="Unassembled WGS sequence"/>
</dbReference>
<proteinExistence type="predicted"/>
<gene>
    <name evidence="1" type="ORF">BaRGS_00033630</name>
</gene>
<keyword evidence="2" id="KW-1185">Reference proteome</keyword>